<organism evidence="1 2">
    <name type="scientific">Arthrobacter deserti</name>
    <dbReference type="NCBI Taxonomy" id="1742687"/>
    <lineage>
        <taxon>Bacteria</taxon>
        <taxon>Bacillati</taxon>
        <taxon>Actinomycetota</taxon>
        <taxon>Actinomycetes</taxon>
        <taxon>Micrococcales</taxon>
        <taxon>Micrococcaceae</taxon>
        <taxon>Arthrobacter</taxon>
    </lineage>
</organism>
<name>A0ABX1JRB3_9MICC</name>
<dbReference type="EMBL" id="JAAZSR010000112">
    <property type="protein sequence ID" value="NKX50645.1"/>
    <property type="molecule type" value="Genomic_DNA"/>
</dbReference>
<dbReference type="InterPro" id="IPR005501">
    <property type="entry name" value="LamB/YcsF/PxpA-like"/>
</dbReference>
<gene>
    <name evidence="1" type="primary">pxpA</name>
    <name evidence="1" type="ORF">HER39_08710</name>
</gene>
<evidence type="ECO:0000313" key="2">
    <source>
        <dbReference type="Proteomes" id="UP000523795"/>
    </source>
</evidence>
<proteinExistence type="predicted"/>
<dbReference type="Pfam" id="PF03746">
    <property type="entry name" value="LamB_YcsF"/>
    <property type="match status" value="1"/>
</dbReference>
<dbReference type="Proteomes" id="UP000523795">
    <property type="component" value="Unassembled WGS sequence"/>
</dbReference>
<dbReference type="InterPro" id="IPR011330">
    <property type="entry name" value="Glyco_hydro/deAcase_b/a-brl"/>
</dbReference>
<dbReference type="PANTHER" id="PTHR30292:SF0">
    <property type="entry name" value="5-OXOPROLINASE SUBUNIT A"/>
    <property type="match status" value="1"/>
</dbReference>
<keyword evidence="1" id="KW-0378">Hydrolase</keyword>
<dbReference type="Gene3D" id="3.20.20.370">
    <property type="entry name" value="Glycoside hydrolase/deacetylase"/>
    <property type="match status" value="1"/>
</dbReference>
<comment type="caution">
    <text evidence="1">The sequence shown here is derived from an EMBL/GenBank/DDBJ whole genome shotgun (WGS) entry which is preliminary data.</text>
</comment>
<dbReference type="NCBIfam" id="NF003814">
    <property type="entry name" value="PRK05406.1-3"/>
    <property type="match status" value="1"/>
</dbReference>
<evidence type="ECO:0000313" key="1">
    <source>
        <dbReference type="EMBL" id="NKX50645.1"/>
    </source>
</evidence>
<dbReference type="GO" id="GO:0017168">
    <property type="term" value="F:5-oxoprolinase (ATP-hydrolyzing) activity"/>
    <property type="evidence" value="ECO:0007669"/>
    <property type="project" value="UniProtKB-EC"/>
</dbReference>
<dbReference type="EC" id="3.5.2.9" evidence="1"/>
<dbReference type="PANTHER" id="PTHR30292">
    <property type="entry name" value="UNCHARACTERIZED PROTEIN YBGL-RELATED"/>
    <property type="match status" value="1"/>
</dbReference>
<accession>A0ABX1JRB3</accession>
<sequence length="260" mass="27267">MPQSVNPPVPGGGQLTINSDLGESLGLHSFGNDPGLMDIIDVANVACGFHSGDPDTMADSVESAIRHGVRIGAHPGLPDLVGFGRREMKLTPGEVEHLILYQVGALTAFLRRSGVELHHIKPHGSLYGLLARSAELMEAAAKAAALYDVPFYGMAGTEHEAVCARLGVRFVGELYVDLNYGSRGELLIQRRPERTDPAAAGERVRRVLSDGVVEAVDGTLLEIRFESVCVHSDAPNSIGVAAAVRKALSAAGAGSSASPS</sequence>
<protein>
    <submittedName>
        <fullName evidence="1">5-oxoprolinase subunit PxpA</fullName>
        <ecNumber evidence="1">3.5.2.9</ecNumber>
    </submittedName>
</protein>
<dbReference type="SUPFAM" id="SSF88713">
    <property type="entry name" value="Glycoside hydrolase/deacetylase"/>
    <property type="match status" value="1"/>
</dbReference>
<reference evidence="1 2" key="1">
    <citation type="submission" date="2020-04" db="EMBL/GenBank/DDBJ databases">
        <authorList>
            <person name="Liu S."/>
        </authorList>
    </citation>
    <scope>NUCLEOTIDE SEQUENCE [LARGE SCALE GENOMIC DNA]</scope>
    <source>
        <strain evidence="1 2">CGMCC 1.15091</strain>
    </source>
</reference>
<keyword evidence="2" id="KW-1185">Reference proteome</keyword>